<dbReference type="EMBL" id="AVOT02064187">
    <property type="protein sequence ID" value="MBW0556648.1"/>
    <property type="molecule type" value="Genomic_DNA"/>
</dbReference>
<evidence type="ECO:0000313" key="1">
    <source>
        <dbReference type="EMBL" id="MBW0556648.1"/>
    </source>
</evidence>
<reference evidence="1" key="1">
    <citation type="submission" date="2021-03" db="EMBL/GenBank/DDBJ databases">
        <title>Draft genome sequence of rust myrtle Austropuccinia psidii MF-1, a brazilian biotype.</title>
        <authorList>
            <person name="Quecine M.C."/>
            <person name="Pachon D.M.R."/>
            <person name="Bonatelli M.L."/>
            <person name="Correr F.H."/>
            <person name="Franceschini L.M."/>
            <person name="Leite T.F."/>
            <person name="Margarido G.R.A."/>
            <person name="Almeida C.A."/>
            <person name="Ferrarezi J.A."/>
            <person name="Labate C.A."/>
        </authorList>
    </citation>
    <scope>NUCLEOTIDE SEQUENCE</scope>
    <source>
        <strain evidence="1">MF-1</strain>
    </source>
</reference>
<accession>A0A9Q3J6U4</accession>
<dbReference type="AlphaFoldDB" id="A0A9Q3J6U4"/>
<protein>
    <submittedName>
        <fullName evidence="1">Uncharacterized protein</fullName>
    </submittedName>
</protein>
<organism evidence="1 2">
    <name type="scientific">Austropuccinia psidii MF-1</name>
    <dbReference type="NCBI Taxonomy" id="1389203"/>
    <lineage>
        <taxon>Eukaryota</taxon>
        <taxon>Fungi</taxon>
        <taxon>Dikarya</taxon>
        <taxon>Basidiomycota</taxon>
        <taxon>Pucciniomycotina</taxon>
        <taxon>Pucciniomycetes</taxon>
        <taxon>Pucciniales</taxon>
        <taxon>Sphaerophragmiaceae</taxon>
        <taxon>Austropuccinia</taxon>
    </lineage>
</organism>
<comment type="caution">
    <text evidence="1">The sequence shown here is derived from an EMBL/GenBank/DDBJ whole genome shotgun (WGS) entry which is preliminary data.</text>
</comment>
<dbReference type="Proteomes" id="UP000765509">
    <property type="component" value="Unassembled WGS sequence"/>
</dbReference>
<evidence type="ECO:0000313" key="2">
    <source>
        <dbReference type="Proteomes" id="UP000765509"/>
    </source>
</evidence>
<name>A0A9Q3J6U4_9BASI</name>
<keyword evidence="2" id="KW-1185">Reference proteome</keyword>
<gene>
    <name evidence="1" type="ORF">O181_096363</name>
</gene>
<proteinExistence type="predicted"/>
<sequence length="183" mass="21179">MPFGHKTSWCPQSLAVTRGQRESILANSPQEQRKDPQYMDKVPAGQLPRSYKVLFTIMQHFPSENLWWKSKGPILLSEEKLPGHKPNFEGKYYRTEAYNPWGVRKGPFEDTNHLGHYSGWSFNSRSLYPKGILVKPFQGLSRGINSNQFSRCQSSKTLWKTHFTHTGCSKTPVWYWPLCITSI</sequence>